<reference evidence="2" key="1">
    <citation type="journal article" date="2003" name="Nat. Biotechnol.">
        <title>The genome sequence of the entomopathogenic bacterium Photorhabdus luminescens.</title>
        <authorList>
            <person name="Duchaud E."/>
            <person name="Rusniok C."/>
            <person name="Frangeul L."/>
            <person name="Buchrieser C."/>
            <person name="Givaudan A."/>
            <person name="Taourit S."/>
            <person name="Bocs S."/>
            <person name="Boursaux-Eude C."/>
            <person name="Chandler M."/>
            <person name="Charles J.-F."/>
            <person name="Dassa E."/>
            <person name="Derose R."/>
            <person name="Derzelle S."/>
            <person name="Freyssinet G."/>
            <person name="Gaudriault S."/>
            <person name="Medigue C."/>
            <person name="Lanois A."/>
            <person name="Powell K."/>
            <person name="Siguier P."/>
            <person name="Vincent R."/>
            <person name="Wingate V."/>
            <person name="Zouine M."/>
            <person name="Glaser P."/>
            <person name="Boemare N."/>
            <person name="Danchin A."/>
            <person name="Kunst F."/>
        </authorList>
    </citation>
    <scope>NUCLEOTIDE SEQUENCE [LARGE SCALE GENOMIC DNA]</scope>
    <source>
        <strain evidence="2">DSM 15139 / CIP 105565 / TT01</strain>
    </source>
</reference>
<proteinExistence type="predicted"/>
<dbReference type="EMBL" id="BX571862">
    <property type="protein sequence ID" value="CAE13305.1"/>
    <property type="molecule type" value="Genomic_DNA"/>
</dbReference>
<dbReference type="KEGG" id="plu:plu1010"/>
<dbReference type="Proteomes" id="UP000002514">
    <property type="component" value="Chromosome"/>
</dbReference>
<organism evidence="1 2">
    <name type="scientific">Photorhabdus laumondii subsp. laumondii (strain DSM 15139 / CIP 105565 / TT01)</name>
    <name type="common">Photorhabdus luminescens subsp. laumondii</name>
    <dbReference type="NCBI Taxonomy" id="243265"/>
    <lineage>
        <taxon>Bacteria</taxon>
        <taxon>Pseudomonadati</taxon>
        <taxon>Pseudomonadota</taxon>
        <taxon>Gammaproteobacteria</taxon>
        <taxon>Enterobacterales</taxon>
        <taxon>Morganellaceae</taxon>
        <taxon>Photorhabdus</taxon>
    </lineage>
</organism>
<protein>
    <submittedName>
        <fullName evidence="1">Photorhabdus luminescens subsp. laumondii TTO1 complete genome segment 4/17</fullName>
    </submittedName>
</protein>
<accession>Q7N7U2</accession>
<evidence type="ECO:0000313" key="2">
    <source>
        <dbReference type="Proteomes" id="UP000002514"/>
    </source>
</evidence>
<name>Q7N7U2_PHOLL</name>
<gene>
    <name evidence="1" type="ordered locus">plu1010</name>
</gene>
<sequence>MLRYDDALFSFPQKYGKMPNMSSYRSATTQSRLSPGAYSAMLMKKWRATGWTEAPTPDGIQYFFERADRGKNSPQYSTSSAC</sequence>
<evidence type="ECO:0000313" key="1">
    <source>
        <dbReference type="EMBL" id="CAE13305.1"/>
    </source>
</evidence>
<keyword evidence="2" id="KW-1185">Reference proteome</keyword>
<dbReference type="AlphaFoldDB" id="Q7N7U2"/>
<dbReference type="HOGENOM" id="CLU_2555319_0_0_6"/>
<dbReference type="STRING" id="243265.plu1010"/>